<reference evidence="1" key="1">
    <citation type="submission" date="2019-08" db="EMBL/GenBank/DDBJ databases">
        <authorList>
            <person name="Kucharzyk K."/>
            <person name="Murdoch R.W."/>
            <person name="Higgins S."/>
            <person name="Loffler F."/>
        </authorList>
    </citation>
    <scope>NUCLEOTIDE SEQUENCE</scope>
</reference>
<name>A0A645ILZ8_9ZZZZ</name>
<organism evidence="1">
    <name type="scientific">bioreactor metagenome</name>
    <dbReference type="NCBI Taxonomy" id="1076179"/>
    <lineage>
        <taxon>unclassified sequences</taxon>
        <taxon>metagenomes</taxon>
        <taxon>ecological metagenomes</taxon>
    </lineage>
</organism>
<comment type="caution">
    <text evidence="1">The sequence shown here is derived from an EMBL/GenBank/DDBJ whole genome shotgun (WGS) entry which is preliminary data.</text>
</comment>
<evidence type="ECO:0000313" key="1">
    <source>
        <dbReference type="EMBL" id="MPN52321.1"/>
    </source>
</evidence>
<dbReference type="AlphaFoldDB" id="A0A645ILZ8"/>
<accession>A0A645ILZ8</accession>
<dbReference type="EMBL" id="VSSQ01118314">
    <property type="protein sequence ID" value="MPN52321.1"/>
    <property type="molecule type" value="Genomic_DNA"/>
</dbReference>
<protein>
    <submittedName>
        <fullName evidence="1">Uncharacterized protein</fullName>
    </submittedName>
</protein>
<sequence>MNTMVLVNTILDRLANYISHITANKNAQGGSLSKIIYYVN</sequence>
<gene>
    <name evidence="1" type="ORF">SDC9_199977</name>
</gene>
<proteinExistence type="predicted"/>